<dbReference type="InterPro" id="IPR025105">
    <property type="entry name" value="DUF4010"/>
</dbReference>
<feature type="transmembrane region" description="Helical" evidence="1">
    <location>
        <begin position="15"/>
        <end position="34"/>
    </location>
</feature>
<name>A0A401JCA9_9PROT</name>
<dbReference type="Pfam" id="PF13194">
    <property type="entry name" value="DUF4010"/>
    <property type="match status" value="1"/>
</dbReference>
<feature type="transmembrane region" description="Helical" evidence="1">
    <location>
        <begin position="71"/>
        <end position="88"/>
    </location>
</feature>
<accession>A0A401JCA9</accession>
<comment type="caution">
    <text evidence="4">The sequence shown here is derived from an EMBL/GenBank/DDBJ whole genome shotgun (WGS) entry which is preliminary data.</text>
</comment>
<dbReference type="Proteomes" id="UP000286806">
    <property type="component" value="Unassembled WGS sequence"/>
</dbReference>
<feature type="domain" description="MgtC/SapB/SrpB/YhiD N-terminal" evidence="2">
    <location>
        <begin position="1"/>
        <end position="112"/>
    </location>
</feature>
<dbReference type="InterPro" id="IPR049177">
    <property type="entry name" value="MgtC_SapB_SrpB_YhiD_N"/>
</dbReference>
<proteinExistence type="predicted"/>
<keyword evidence="1" id="KW-1133">Transmembrane helix</keyword>
<organism evidence="4 5">
    <name type="scientific">Sulfuriferula multivorans</name>
    <dbReference type="NCBI Taxonomy" id="1559896"/>
    <lineage>
        <taxon>Bacteria</taxon>
        <taxon>Pseudomonadati</taxon>
        <taxon>Pseudomonadota</taxon>
        <taxon>Betaproteobacteria</taxon>
        <taxon>Nitrosomonadales</taxon>
        <taxon>Sulfuricellaceae</taxon>
        <taxon>Sulfuriferula</taxon>
    </lineage>
</organism>
<evidence type="ECO:0000313" key="5">
    <source>
        <dbReference type="Proteomes" id="UP000286806"/>
    </source>
</evidence>
<feature type="transmembrane region" description="Helical" evidence="1">
    <location>
        <begin position="346"/>
        <end position="367"/>
    </location>
</feature>
<feature type="transmembrane region" description="Helical" evidence="1">
    <location>
        <begin position="379"/>
        <end position="396"/>
    </location>
</feature>
<keyword evidence="5" id="KW-1185">Reference proteome</keyword>
<feature type="transmembrane region" description="Helical" evidence="1">
    <location>
        <begin position="123"/>
        <end position="141"/>
    </location>
</feature>
<keyword evidence="1" id="KW-0812">Transmembrane</keyword>
<feature type="transmembrane region" description="Helical" evidence="1">
    <location>
        <begin position="285"/>
        <end position="306"/>
    </location>
</feature>
<sequence>MLIGLERERTPTAKAGLRTFTLVALFGTLAALLSEQTGTAWVLAGGLLVVGGMMVAAYARAPDLGDDPGTTTVAAIVLCYGLGAMVWYGYHQLAVMLAIVSTVLLYFKAELHGITRSLTRRDLISFLQFAVLSLVILPLLPNQDYGPYRALNPYQIWWMVVLISGVSLAGYAALRIAGQRHGAPLMGLLGGLVSSTATTLVFSRHARGNAALIPAAVVVILLANLMVLIRLGVIAAVVSPRLLPALLPVLGGGLIAGLLGTALLWRGLRSDGELPDLELNNPTEIRTALGFGLLYAAVLFAAAWLSDYAGSQGLYAVALASGLTDVDPITLSSLRLFGLGKLAQNQVVTAVTLAFIANMAFKFGLILFIGGKLLARKTAVGMLAIVLGVAAGWLVLQTG</sequence>
<evidence type="ECO:0000256" key="1">
    <source>
        <dbReference type="SAM" id="Phobius"/>
    </source>
</evidence>
<keyword evidence="1" id="KW-0472">Membrane</keyword>
<dbReference type="PANTHER" id="PTHR39084:SF1">
    <property type="entry name" value="DUF4010 DOMAIN-CONTAINING PROTEIN"/>
    <property type="match status" value="1"/>
</dbReference>
<feature type="transmembrane region" description="Helical" evidence="1">
    <location>
        <begin position="40"/>
        <end position="59"/>
    </location>
</feature>
<evidence type="ECO:0000259" key="3">
    <source>
        <dbReference type="Pfam" id="PF13194"/>
    </source>
</evidence>
<feature type="transmembrane region" description="Helical" evidence="1">
    <location>
        <begin position="212"/>
        <end position="238"/>
    </location>
</feature>
<dbReference type="AlphaFoldDB" id="A0A401JCA9"/>
<reference evidence="4 5" key="1">
    <citation type="journal article" date="2019" name="Front. Microbiol.">
        <title>Genomes of Neutrophilic Sulfur-Oxidizing Chemolithoautotrophs Representing 9 Proteobacterial Species From 8 Genera.</title>
        <authorList>
            <person name="Watanabe T."/>
            <person name="Kojima H."/>
            <person name="Umezawa K."/>
            <person name="Hori C."/>
            <person name="Takasuka T.E."/>
            <person name="Kato Y."/>
            <person name="Fukui M."/>
        </authorList>
    </citation>
    <scope>NUCLEOTIDE SEQUENCE [LARGE SCALE GENOMIC DNA]</scope>
    <source>
        <strain evidence="4 5">TTN</strain>
    </source>
</reference>
<dbReference type="Pfam" id="PF02308">
    <property type="entry name" value="MgtC"/>
    <property type="match status" value="1"/>
</dbReference>
<dbReference type="PANTHER" id="PTHR39084">
    <property type="entry name" value="MEMBRANE PROTEIN-RELATED"/>
    <property type="match status" value="1"/>
</dbReference>
<feature type="transmembrane region" description="Helical" evidence="1">
    <location>
        <begin position="245"/>
        <end position="265"/>
    </location>
</feature>
<feature type="domain" description="DUF4010" evidence="3">
    <location>
        <begin position="161"/>
        <end position="370"/>
    </location>
</feature>
<feature type="transmembrane region" description="Helical" evidence="1">
    <location>
        <begin position="186"/>
        <end position="206"/>
    </location>
</feature>
<evidence type="ECO:0000313" key="4">
    <source>
        <dbReference type="EMBL" id="GBL45315.1"/>
    </source>
</evidence>
<gene>
    <name evidence="4" type="ORF">SFMTTN_1122</name>
</gene>
<protein>
    <submittedName>
        <fullName evidence="4">MgtC family</fullName>
    </submittedName>
</protein>
<evidence type="ECO:0000259" key="2">
    <source>
        <dbReference type="Pfam" id="PF02308"/>
    </source>
</evidence>
<feature type="transmembrane region" description="Helical" evidence="1">
    <location>
        <begin position="156"/>
        <end position="174"/>
    </location>
</feature>
<dbReference type="EMBL" id="BGOW01000009">
    <property type="protein sequence ID" value="GBL45315.1"/>
    <property type="molecule type" value="Genomic_DNA"/>
</dbReference>